<feature type="transmembrane region" description="Helical" evidence="1">
    <location>
        <begin position="34"/>
        <end position="55"/>
    </location>
</feature>
<proteinExistence type="predicted"/>
<keyword evidence="1" id="KW-1133">Transmembrane helix</keyword>
<sequence>MPRPSPTARVARRTWTWLRGAGGYGLALAGRYGLALVGTLAVCAAGTAVVVAFTWKAQRAAAVAGSFAAVASTIGVLAAIYLSRQALSRTDRQLTETRRSLVLSRYPLLLPVHQSVAFPDSGGMLAQHPPAEERFALTSAPAPAYAFLAVAKDRFLVPVENVGEGPALRIRGTLWCSDGRNGPVAGVPALGAGRTGVISAVIRANGRPLPEEFRAALDDGMSAAYWLDLDYADVFANPRRTAALFDPRGIGAWHYVQGHEPGTL</sequence>
<evidence type="ECO:0000313" key="2">
    <source>
        <dbReference type="EMBL" id="SCF30405.1"/>
    </source>
</evidence>
<keyword evidence="1" id="KW-0472">Membrane</keyword>
<evidence type="ECO:0000313" key="3">
    <source>
        <dbReference type="Proteomes" id="UP000199629"/>
    </source>
</evidence>
<dbReference type="EMBL" id="FMCS01000013">
    <property type="protein sequence ID" value="SCF30405.1"/>
    <property type="molecule type" value="Genomic_DNA"/>
</dbReference>
<feature type="transmembrane region" description="Helical" evidence="1">
    <location>
        <begin position="61"/>
        <end position="82"/>
    </location>
</feature>
<gene>
    <name evidence="2" type="ORF">GA0070214_11367</name>
</gene>
<protein>
    <submittedName>
        <fullName evidence="2">Uncharacterized protein</fullName>
    </submittedName>
</protein>
<dbReference type="Proteomes" id="UP000199629">
    <property type="component" value="Unassembled WGS sequence"/>
</dbReference>
<reference evidence="3" key="1">
    <citation type="submission" date="2016-06" db="EMBL/GenBank/DDBJ databases">
        <authorList>
            <person name="Varghese N."/>
            <person name="Submissions Spin"/>
        </authorList>
    </citation>
    <scope>NUCLEOTIDE SEQUENCE [LARGE SCALE GENOMIC DNA]</scope>
    <source>
        <strain evidence="3">DSM 45246</strain>
    </source>
</reference>
<keyword evidence="3" id="KW-1185">Reference proteome</keyword>
<name>A0A1C4ZBT0_9ACTN</name>
<evidence type="ECO:0000256" key="1">
    <source>
        <dbReference type="SAM" id="Phobius"/>
    </source>
</evidence>
<organism evidence="2 3">
    <name type="scientific">Micromonospora chaiyaphumensis</name>
    <dbReference type="NCBI Taxonomy" id="307119"/>
    <lineage>
        <taxon>Bacteria</taxon>
        <taxon>Bacillati</taxon>
        <taxon>Actinomycetota</taxon>
        <taxon>Actinomycetes</taxon>
        <taxon>Micromonosporales</taxon>
        <taxon>Micromonosporaceae</taxon>
        <taxon>Micromonospora</taxon>
    </lineage>
</organism>
<keyword evidence="1" id="KW-0812">Transmembrane</keyword>
<dbReference type="AlphaFoldDB" id="A0A1C4ZBT0"/>
<accession>A0A1C4ZBT0</accession>